<accession>A0A0C3QCV7</accession>
<protein>
    <submittedName>
        <fullName evidence="1">Uncharacterized protein</fullName>
    </submittedName>
</protein>
<evidence type="ECO:0000313" key="1">
    <source>
        <dbReference type="EMBL" id="KIO22489.1"/>
    </source>
</evidence>
<name>A0A0C3QCV7_9AGAM</name>
<dbReference type="Proteomes" id="UP000054248">
    <property type="component" value="Unassembled WGS sequence"/>
</dbReference>
<sequence length="56" mass="6273">MAMARLEVPECERRLRKRVHGAQRPAGEVWSTVNESVDEYKRWCSASIGRSSGAAP</sequence>
<keyword evidence="2" id="KW-1185">Reference proteome</keyword>
<dbReference type="EMBL" id="KN823108">
    <property type="protein sequence ID" value="KIO22489.1"/>
    <property type="molecule type" value="Genomic_DNA"/>
</dbReference>
<reference evidence="2" key="2">
    <citation type="submission" date="2015-01" db="EMBL/GenBank/DDBJ databases">
        <title>Evolutionary Origins and Diversification of the Mycorrhizal Mutualists.</title>
        <authorList>
            <consortium name="DOE Joint Genome Institute"/>
            <consortium name="Mycorrhizal Genomics Consortium"/>
            <person name="Kohler A."/>
            <person name="Kuo A."/>
            <person name="Nagy L.G."/>
            <person name="Floudas D."/>
            <person name="Copeland A."/>
            <person name="Barry K.W."/>
            <person name="Cichocki N."/>
            <person name="Veneault-Fourrey C."/>
            <person name="LaButti K."/>
            <person name="Lindquist E.A."/>
            <person name="Lipzen A."/>
            <person name="Lundell T."/>
            <person name="Morin E."/>
            <person name="Murat C."/>
            <person name="Riley R."/>
            <person name="Ohm R."/>
            <person name="Sun H."/>
            <person name="Tunlid A."/>
            <person name="Henrissat B."/>
            <person name="Grigoriev I.V."/>
            <person name="Hibbett D.S."/>
            <person name="Martin F."/>
        </authorList>
    </citation>
    <scope>NUCLEOTIDE SEQUENCE [LARGE SCALE GENOMIC DNA]</scope>
    <source>
        <strain evidence="2">MUT 4182</strain>
    </source>
</reference>
<evidence type="ECO:0000313" key="2">
    <source>
        <dbReference type="Proteomes" id="UP000054248"/>
    </source>
</evidence>
<organism evidence="1 2">
    <name type="scientific">Tulasnella calospora MUT 4182</name>
    <dbReference type="NCBI Taxonomy" id="1051891"/>
    <lineage>
        <taxon>Eukaryota</taxon>
        <taxon>Fungi</taxon>
        <taxon>Dikarya</taxon>
        <taxon>Basidiomycota</taxon>
        <taxon>Agaricomycotina</taxon>
        <taxon>Agaricomycetes</taxon>
        <taxon>Cantharellales</taxon>
        <taxon>Tulasnellaceae</taxon>
        <taxon>Tulasnella</taxon>
    </lineage>
</organism>
<gene>
    <name evidence="1" type="ORF">M407DRAFT_245134</name>
</gene>
<dbReference type="HOGENOM" id="CLU_3015921_0_0_1"/>
<reference evidence="1 2" key="1">
    <citation type="submission" date="2014-04" db="EMBL/GenBank/DDBJ databases">
        <authorList>
            <consortium name="DOE Joint Genome Institute"/>
            <person name="Kuo A."/>
            <person name="Girlanda M."/>
            <person name="Perotto S."/>
            <person name="Kohler A."/>
            <person name="Nagy L.G."/>
            <person name="Floudas D."/>
            <person name="Copeland A."/>
            <person name="Barry K.W."/>
            <person name="Cichocki N."/>
            <person name="Veneault-Fourrey C."/>
            <person name="LaButti K."/>
            <person name="Lindquist E.A."/>
            <person name="Lipzen A."/>
            <person name="Lundell T."/>
            <person name="Morin E."/>
            <person name="Murat C."/>
            <person name="Sun H."/>
            <person name="Tunlid A."/>
            <person name="Henrissat B."/>
            <person name="Grigoriev I.V."/>
            <person name="Hibbett D.S."/>
            <person name="Martin F."/>
            <person name="Nordberg H.P."/>
            <person name="Cantor M.N."/>
            <person name="Hua S.X."/>
        </authorList>
    </citation>
    <scope>NUCLEOTIDE SEQUENCE [LARGE SCALE GENOMIC DNA]</scope>
    <source>
        <strain evidence="1 2">MUT 4182</strain>
    </source>
</reference>
<proteinExistence type="predicted"/>
<dbReference type="AlphaFoldDB" id="A0A0C3QCV7"/>